<keyword evidence="4" id="KW-1185">Reference proteome</keyword>
<name>A0A849BQW5_9ACTN</name>
<comment type="caution">
    <text evidence="3">The sequence shown here is derived from an EMBL/GenBank/DDBJ whole genome shotgun (WGS) entry which is preliminary data.</text>
</comment>
<keyword evidence="2" id="KW-0812">Transmembrane</keyword>
<dbReference type="InterPro" id="IPR023833">
    <property type="entry name" value="Signal_pept_SipW-depend-type"/>
</dbReference>
<evidence type="ECO:0000256" key="1">
    <source>
        <dbReference type="SAM" id="MobiDB-lite"/>
    </source>
</evidence>
<dbReference type="Proteomes" id="UP000555552">
    <property type="component" value="Unassembled WGS sequence"/>
</dbReference>
<accession>A0A849BQW5</accession>
<feature type="transmembrane region" description="Helical" evidence="2">
    <location>
        <begin position="33"/>
        <end position="55"/>
    </location>
</feature>
<dbReference type="AlphaFoldDB" id="A0A849BQW5"/>
<organism evidence="3 4">
    <name type="scientific">Pseudokineococcus marinus</name>
    <dbReference type="NCBI Taxonomy" id="351215"/>
    <lineage>
        <taxon>Bacteria</taxon>
        <taxon>Bacillati</taxon>
        <taxon>Actinomycetota</taxon>
        <taxon>Actinomycetes</taxon>
        <taxon>Kineosporiales</taxon>
        <taxon>Kineosporiaceae</taxon>
        <taxon>Pseudokineococcus</taxon>
    </lineage>
</organism>
<evidence type="ECO:0000313" key="3">
    <source>
        <dbReference type="EMBL" id="NNH23905.1"/>
    </source>
</evidence>
<gene>
    <name evidence="3" type="ORF">HLB09_12575</name>
</gene>
<evidence type="ECO:0000256" key="2">
    <source>
        <dbReference type="SAM" id="Phobius"/>
    </source>
</evidence>
<dbReference type="NCBIfam" id="TIGR04088">
    <property type="entry name" value="cognate_SipW"/>
    <property type="match status" value="1"/>
</dbReference>
<dbReference type="EMBL" id="JABEMA010000219">
    <property type="protein sequence ID" value="NNH23905.1"/>
    <property type="molecule type" value="Genomic_DNA"/>
</dbReference>
<proteinExistence type="predicted"/>
<feature type="region of interest" description="Disordered" evidence="1">
    <location>
        <begin position="1"/>
        <end position="24"/>
    </location>
</feature>
<dbReference type="RefSeq" id="WP_171203690.1">
    <property type="nucleotide sequence ID" value="NZ_BAAANP010000012.1"/>
</dbReference>
<reference evidence="3 4" key="1">
    <citation type="submission" date="2020-05" db="EMBL/GenBank/DDBJ databases">
        <title>MicrobeNet Type strains.</title>
        <authorList>
            <person name="Nicholson A.C."/>
        </authorList>
    </citation>
    <scope>NUCLEOTIDE SEQUENCE [LARGE SCALE GENOMIC DNA]</scope>
    <source>
        <strain evidence="3 4">JCM 14547</strain>
    </source>
</reference>
<keyword evidence="2" id="KW-1133">Transmembrane helix</keyword>
<sequence>MSTDASTSSTSRPAAAYGWRRTARPEPRRRRGLVRALLAGGLVLGVGSAATLAAWTDTEWVYGDGSADGGVSGVAASVFEVEQNVWDGVGGTANFVNRETQALAGGLLFSPLQARALSPGDLVYAPMQLRTAVGSAAAAVSVAPAVLQAGDPTFFGALRYSVRSGVPQAACGDAAFAPATALGTELVASAPLSTGSTAGALQLGAATASTPGAPVDLCFAITLPGGSPDSLQGLGATPVWSFTSQSR</sequence>
<keyword evidence="2" id="KW-0472">Membrane</keyword>
<evidence type="ECO:0008006" key="5">
    <source>
        <dbReference type="Google" id="ProtNLM"/>
    </source>
</evidence>
<protein>
    <recommendedName>
        <fullName evidence="5">SipW-cognate class signal peptide</fullName>
    </recommendedName>
</protein>
<evidence type="ECO:0000313" key="4">
    <source>
        <dbReference type="Proteomes" id="UP000555552"/>
    </source>
</evidence>
<feature type="compositionally biased region" description="Low complexity" evidence="1">
    <location>
        <begin position="1"/>
        <end position="16"/>
    </location>
</feature>